<name>A0AB39QM82_9ACTN</name>
<dbReference type="AlphaFoldDB" id="A0AB39QM82"/>
<dbReference type="InterPro" id="IPR003560">
    <property type="entry name" value="DHB_DH"/>
</dbReference>
<dbReference type="PRINTS" id="PR01397">
    <property type="entry name" value="DHBDHDRGNASE"/>
</dbReference>
<dbReference type="InterPro" id="IPR002347">
    <property type="entry name" value="SDR_fam"/>
</dbReference>
<protein>
    <submittedName>
        <fullName evidence="1">SDR family NAD(P)-dependent oxidoreductase</fullName>
    </submittedName>
</protein>
<organism evidence="1">
    <name type="scientific">Streptomyces sp. R39</name>
    <dbReference type="NCBI Taxonomy" id="3238631"/>
    <lineage>
        <taxon>Bacteria</taxon>
        <taxon>Bacillati</taxon>
        <taxon>Actinomycetota</taxon>
        <taxon>Actinomycetes</taxon>
        <taxon>Kitasatosporales</taxon>
        <taxon>Streptomycetaceae</taxon>
        <taxon>Streptomyces</taxon>
    </lineage>
</organism>
<evidence type="ECO:0000313" key="1">
    <source>
        <dbReference type="EMBL" id="XDQ42079.1"/>
    </source>
</evidence>
<dbReference type="Pfam" id="PF00106">
    <property type="entry name" value="adh_short"/>
    <property type="match status" value="1"/>
</dbReference>
<dbReference type="InterPro" id="IPR051911">
    <property type="entry name" value="SDR_oxidoreductase"/>
</dbReference>
<sequence length="274" mass="28159">MMSKIVLVTGGSCELGAATALALADAGHTAYAGIGPAAGRPHGGTVKGERYVLTESARLRLLALDLGDQRSVSAAVRDVTAEAGRIDAVIHAVGPVPRGPVESFTPYQLAQIYDAHVLSAQRVNRAVLPQMRERRDGLVVWVVPGGHHADATPCLAPHAEAITGTDNLAASYARELAGFGIEVTIVLSGSSAADGGHHFSLVHPDDTETAAAYDGWNPGPGGGVDAALAQRADTDRDIAWTANAITVVVNGPKGSRPLRVTPAFLADGSESSAI</sequence>
<dbReference type="GO" id="GO:0008667">
    <property type="term" value="F:2,3-dihydro-2,3-dihydroxybenzoate dehydrogenase activity"/>
    <property type="evidence" value="ECO:0007669"/>
    <property type="project" value="InterPro"/>
</dbReference>
<accession>A0AB39QM82</accession>
<proteinExistence type="predicted"/>
<dbReference type="PANTHER" id="PTHR43976">
    <property type="entry name" value="SHORT CHAIN DEHYDROGENASE"/>
    <property type="match status" value="1"/>
</dbReference>
<dbReference type="PANTHER" id="PTHR43976:SF9">
    <property type="entry name" value="OXIDOREDUCTASE"/>
    <property type="match status" value="1"/>
</dbReference>
<dbReference type="SUPFAM" id="SSF51735">
    <property type="entry name" value="NAD(P)-binding Rossmann-fold domains"/>
    <property type="match status" value="1"/>
</dbReference>
<dbReference type="Gene3D" id="3.40.50.720">
    <property type="entry name" value="NAD(P)-binding Rossmann-like Domain"/>
    <property type="match status" value="1"/>
</dbReference>
<dbReference type="InterPro" id="IPR036291">
    <property type="entry name" value="NAD(P)-bd_dom_sf"/>
</dbReference>
<reference evidence="1" key="1">
    <citation type="submission" date="2024-07" db="EMBL/GenBank/DDBJ databases">
        <authorList>
            <person name="Yu S.T."/>
        </authorList>
    </citation>
    <scope>NUCLEOTIDE SEQUENCE</scope>
    <source>
        <strain evidence="1">R39</strain>
    </source>
</reference>
<dbReference type="EMBL" id="CP163441">
    <property type="protein sequence ID" value="XDQ42079.1"/>
    <property type="molecule type" value="Genomic_DNA"/>
</dbReference>
<dbReference type="GO" id="GO:0019290">
    <property type="term" value="P:siderophore biosynthetic process"/>
    <property type="evidence" value="ECO:0007669"/>
    <property type="project" value="InterPro"/>
</dbReference>
<dbReference type="RefSeq" id="WP_369221611.1">
    <property type="nucleotide sequence ID" value="NZ_CP163441.1"/>
</dbReference>
<gene>
    <name evidence="1" type="ORF">AB5J52_07300</name>
</gene>